<dbReference type="EMBL" id="CP003379">
    <property type="protein sequence ID" value="AFL89953.1"/>
    <property type="molecule type" value="Genomic_DNA"/>
</dbReference>
<gene>
    <name evidence="2" type="ordered locus">Terro_3742</name>
</gene>
<evidence type="ECO:0000313" key="3">
    <source>
        <dbReference type="Proteomes" id="UP000006056"/>
    </source>
</evidence>
<sequence length="34" mass="3728">MPKEPGLRLSVSASEKVILALIGLALLILKHFLR</sequence>
<dbReference type="Proteomes" id="UP000006056">
    <property type="component" value="Chromosome"/>
</dbReference>
<name>I3ZL35_TERRK</name>
<evidence type="ECO:0000256" key="1">
    <source>
        <dbReference type="SAM" id="Phobius"/>
    </source>
</evidence>
<proteinExistence type="predicted"/>
<dbReference type="AlphaFoldDB" id="I3ZL35"/>
<dbReference type="HOGENOM" id="CLU_220645_0_0_0"/>
<reference evidence="2 3" key="1">
    <citation type="submission" date="2012-06" db="EMBL/GenBank/DDBJ databases">
        <title>Complete genome of Terriglobus roseus DSM 18391.</title>
        <authorList>
            <consortium name="US DOE Joint Genome Institute (JGI-PGF)"/>
            <person name="Lucas S."/>
            <person name="Copeland A."/>
            <person name="Lapidus A."/>
            <person name="Glavina del Rio T."/>
            <person name="Dalin E."/>
            <person name="Tice H."/>
            <person name="Bruce D."/>
            <person name="Goodwin L."/>
            <person name="Pitluck S."/>
            <person name="Peters L."/>
            <person name="Mikhailova N."/>
            <person name="Munk A.C.C."/>
            <person name="Kyrpides N."/>
            <person name="Mavromatis K."/>
            <person name="Ivanova N."/>
            <person name="Brettin T."/>
            <person name="Detter J.C."/>
            <person name="Han C."/>
            <person name="Larimer F."/>
            <person name="Land M."/>
            <person name="Hauser L."/>
            <person name="Markowitz V."/>
            <person name="Cheng J.-F."/>
            <person name="Hugenholtz P."/>
            <person name="Woyke T."/>
            <person name="Wu D."/>
            <person name="Brambilla E."/>
            <person name="Klenk H.-P."/>
            <person name="Eisen J.A."/>
        </authorList>
    </citation>
    <scope>NUCLEOTIDE SEQUENCE [LARGE SCALE GENOMIC DNA]</scope>
    <source>
        <strain evidence="3">DSM 18391 / NRRL B-41598 / KBS 63</strain>
    </source>
</reference>
<protein>
    <submittedName>
        <fullName evidence="2">Uncharacterized protein</fullName>
    </submittedName>
</protein>
<evidence type="ECO:0000313" key="2">
    <source>
        <dbReference type="EMBL" id="AFL89953.1"/>
    </source>
</evidence>
<dbReference type="KEGG" id="trs:Terro_3742"/>
<feature type="transmembrane region" description="Helical" evidence="1">
    <location>
        <begin position="17"/>
        <end position="33"/>
    </location>
</feature>
<keyword evidence="3" id="KW-1185">Reference proteome</keyword>
<organism evidence="2 3">
    <name type="scientific">Terriglobus roseus (strain DSM 18391 / NRRL B-41598 / KBS 63)</name>
    <dbReference type="NCBI Taxonomy" id="926566"/>
    <lineage>
        <taxon>Bacteria</taxon>
        <taxon>Pseudomonadati</taxon>
        <taxon>Acidobacteriota</taxon>
        <taxon>Terriglobia</taxon>
        <taxon>Terriglobales</taxon>
        <taxon>Acidobacteriaceae</taxon>
        <taxon>Terriglobus</taxon>
    </lineage>
</organism>
<keyword evidence="1" id="KW-0812">Transmembrane</keyword>
<accession>I3ZL35</accession>
<dbReference type="STRING" id="926566.Terro_3742"/>
<keyword evidence="1" id="KW-0472">Membrane</keyword>
<keyword evidence="1" id="KW-1133">Transmembrane helix</keyword>